<gene>
    <name evidence="1" type="ORF">BofuT4_P108390.1</name>
</gene>
<dbReference type="AlphaFoldDB" id="G2Y753"/>
<sequence>MGQRTYSMHAFYKYCTKLPEKTCEPRFPTLLCLETRLHPTPSHAHHIFIFSMALLRQRAICRTGVPFFL</sequence>
<proteinExistence type="predicted"/>
<dbReference type="InParanoid" id="G2Y753"/>
<dbReference type="HOGENOM" id="CLU_2775644_0_0_1"/>
<dbReference type="Proteomes" id="UP000008177">
    <property type="component" value="Unplaced contigs"/>
</dbReference>
<organism evidence="1 2">
    <name type="scientific">Botryotinia fuckeliana (strain T4)</name>
    <name type="common">Noble rot fungus</name>
    <name type="synonym">Botrytis cinerea</name>
    <dbReference type="NCBI Taxonomy" id="999810"/>
    <lineage>
        <taxon>Eukaryota</taxon>
        <taxon>Fungi</taxon>
        <taxon>Dikarya</taxon>
        <taxon>Ascomycota</taxon>
        <taxon>Pezizomycotina</taxon>
        <taxon>Leotiomycetes</taxon>
        <taxon>Helotiales</taxon>
        <taxon>Sclerotiniaceae</taxon>
        <taxon>Botrytis</taxon>
    </lineage>
</organism>
<evidence type="ECO:0000313" key="2">
    <source>
        <dbReference type="Proteomes" id="UP000008177"/>
    </source>
</evidence>
<dbReference type="EMBL" id="FQ790293">
    <property type="protein sequence ID" value="CCD48455.1"/>
    <property type="molecule type" value="Genomic_DNA"/>
</dbReference>
<evidence type="ECO:0000313" key="1">
    <source>
        <dbReference type="EMBL" id="CCD48455.1"/>
    </source>
</evidence>
<name>G2Y753_BOTF4</name>
<accession>G2Y753</accession>
<protein>
    <submittedName>
        <fullName evidence="1">Uncharacterized protein</fullName>
    </submittedName>
</protein>
<reference evidence="2" key="1">
    <citation type="journal article" date="2011" name="PLoS Genet.">
        <title>Genomic analysis of the necrotrophic fungal pathogens Sclerotinia sclerotiorum and Botrytis cinerea.</title>
        <authorList>
            <person name="Amselem J."/>
            <person name="Cuomo C.A."/>
            <person name="van Kan J.A."/>
            <person name="Viaud M."/>
            <person name="Benito E.P."/>
            <person name="Couloux A."/>
            <person name="Coutinho P.M."/>
            <person name="de Vries R.P."/>
            <person name="Dyer P.S."/>
            <person name="Fillinger S."/>
            <person name="Fournier E."/>
            <person name="Gout L."/>
            <person name="Hahn M."/>
            <person name="Kohn L."/>
            <person name="Lapalu N."/>
            <person name="Plummer K.M."/>
            <person name="Pradier J.M."/>
            <person name="Quevillon E."/>
            <person name="Sharon A."/>
            <person name="Simon A."/>
            <person name="ten Have A."/>
            <person name="Tudzynski B."/>
            <person name="Tudzynski P."/>
            <person name="Wincker P."/>
            <person name="Andrew M."/>
            <person name="Anthouard V."/>
            <person name="Beever R.E."/>
            <person name="Beffa R."/>
            <person name="Benoit I."/>
            <person name="Bouzid O."/>
            <person name="Brault B."/>
            <person name="Chen Z."/>
            <person name="Choquer M."/>
            <person name="Collemare J."/>
            <person name="Cotton P."/>
            <person name="Danchin E.G."/>
            <person name="Da Silva C."/>
            <person name="Gautier A."/>
            <person name="Giraud C."/>
            <person name="Giraud T."/>
            <person name="Gonzalez C."/>
            <person name="Grossetete S."/>
            <person name="Guldener U."/>
            <person name="Henrissat B."/>
            <person name="Howlett B.J."/>
            <person name="Kodira C."/>
            <person name="Kretschmer M."/>
            <person name="Lappartient A."/>
            <person name="Leroch M."/>
            <person name="Levis C."/>
            <person name="Mauceli E."/>
            <person name="Neuveglise C."/>
            <person name="Oeser B."/>
            <person name="Pearson M."/>
            <person name="Poulain J."/>
            <person name="Poussereau N."/>
            <person name="Quesneville H."/>
            <person name="Rascle C."/>
            <person name="Schumacher J."/>
            <person name="Segurens B."/>
            <person name="Sexton A."/>
            <person name="Silva E."/>
            <person name="Sirven C."/>
            <person name="Soanes D.M."/>
            <person name="Talbot N.J."/>
            <person name="Templeton M."/>
            <person name="Yandava C."/>
            <person name="Yarden O."/>
            <person name="Zeng Q."/>
            <person name="Rollins J.A."/>
            <person name="Lebrun M.H."/>
            <person name="Dickman M."/>
        </authorList>
    </citation>
    <scope>NUCLEOTIDE SEQUENCE [LARGE SCALE GENOMIC DNA]</scope>
    <source>
        <strain evidence="2">T4</strain>
    </source>
</reference>